<dbReference type="PANTHER" id="PTHR43280">
    <property type="entry name" value="ARAC-FAMILY TRANSCRIPTIONAL REGULATOR"/>
    <property type="match status" value="1"/>
</dbReference>
<dbReference type="Pfam" id="PF02311">
    <property type="entry name" value="AraC_binding"/>
    <property type="match status" value="1"/>
</dbReference>
<organism evidence="5 6">
    <name type="scientific">Paenibacillus typhae</name>
    <dbReference type="NCBI Taxonomy" id="1174501"/>
    <lineage>
        <taxon>Bacteria</taxon>
        <taxon>Bacillati</taxon>
        <taxon>Bacillota</taxon>
        <taxon>Bacilli</taxon>
        <taxon>Bacillales</taxon>
        <taxon>Paenibacillaceae</taxon>
        <taxon>Paenibacillus</taxon>
    </lineage>
</organism>
<dbReference type="PRINTS" id="PR00032">
    <property type="entry name" value="HTHARAC"/>
</dbReference>
<dbReference type="InterPro" id="IPR003313">
    <property type="entry name" value="AraC-bd"/>
</dbReference>
<evidence type="ECO:0000259" key="4">
    <source>
        <dbReference type="PROSITE" id="PS01124"/>
    </source>
</evidence>
<evidence type="ECO:0000256" key="2">
    <source>
        <dbReference type="ARBA" id="ARBA00023125"/>
    </source>
</evidence>
<dbReference type="Gene3D" id="1.10.10.60">
    <property type="entry name" value="Homeodomain-like"/>
    <property type="match status" value="2"/>
</dbReference>
<keyword evidence="6" id="KW-1185">Reference proteome</keyword>
<protein>
    <submittedName>
        <fullName evidence="5">AraC-type DNA-binding protein</fullName>
    </submittedName>
</protein>
<keyword evidence="1" id="KW-0805">Transcription regulation</keyword>
<dbReference type="SMART" id="SM00342">
    <property type="entry name" value="HTH_ARAC"/>
    <property type="match status" value="1"/>
</dbReference>
<dbReference type="InterPro" id="IPR014710">
    <property type="entry name" value="RmlC-like_jellyroll"/>
</dbReference>
<name>A0A1G8GC65_9BACL</name>
<dbReference type="InterPro" id="IPR018060">
    <property type="entry name" value="HTH_AraC"/>
</dbReference>
<dbReference type="SUPFAM" id="SSF46689">
    <property type="entry name" value="Homeodomain-like"/>
    <property type="match status" value="2"/>
</dbReference>
<dbReference type="PROSITE" id="PS01124">
    <property type="entry name" value="HTH_ARAC_FAMILY_2"/>
    <property type="match status" value="1"/>
</dbReference>
<evidence type="ECO:0000313" key="5">
    <source>
        <dbReference type="EMBL" id="SDH91964.1"/>
    </source>
</evidence>
<dbReference type="Proteomes" id="UP000199050">
    <property type="component" value="Unassembled WGS sequence"/>
</dbReference>
<accession>A0A1G8GC65</accession>
<dbReference type="GO" id="GO:0003700">
    <property type="term" value="F:DNA-binding transcription factor activity"/>
    <property type="evidence" value="ECO:0007669"/>
    <property type="project" value="InterPro"/>
</dbReference>
<evidence type="ECO:0000256" key="3">
    <source>
        <dbReference type="ARBA" id="ARBA00023163"/>
    </source>
</evidence>
<keyword evidence="2 5" id="KW-0238">DNA-binding</keyword>
<dbReference type="Pfam" id="PF12833">
    <property type="entry name" value="HTH_18"/>
    <property type="match status" value="1"/>
</dbReference>
<evidence type="ECO:0000313" key="6">
    <source>
        <dbReference type="Proteomes" id="UP000199050"/>
    </source>
</evidence>
<reference evidence="6" key="1">
    <citation type="submission" date="2016-10" db="EMBL/GenBank/DDBJ databases">
        <authorList>
            <person name="Varghese N."/>
            <person name="Submissions S."/>
        </authorList>
    </citation>
    <scope>NUCLEOTIDE SEQUENCE [LARGE SCALE GENOMIC DNA]</scope>
    <source>
        <strain evidence="6">CGMCC 1.11012</strain>
    </source>
</reference>
<dbReference type="RefSeq" id="WP_090711654.1">
    <property type="nucleotide sequence ID" value="NZ_CBCSKY010000013.1"/>
</dbReference>
<dbReference type="InterPro" id="IPR009057">
    <property type="entry name" value="Homeodomain-like_sf"/>
</dbReference>
<sequence>MQPRGQNSLREKVVFSRQYPVILGDTVGVTSTYQRLHAHDALEINMIKSGTGYYIINGERYDFREGDILLINSNDLHCAYETGNLIMQVITFDAAWFMGMVRCDPDVLAPFKDMGLHFSNLLDRENGQIGALRALLLQIQEEHETESRSYTSVVYALLLQFFVYVNRYFRMDSLQPGKSTVTTTQLEKIWQVTRIMEEQPAYPWTLEELAALVYLSPSRFSDIFRRTAGMSPLLYLIQLRLENAYTLLQTTDRKILDIAMECGFRTLSNFNRLFKRHIGTEPRNVRTQKTLLDSKIVSVFERLGGVPETE</sequence>
<dbReference type="InterPro" id="IPR037923">
    <property type="entry name" value="HTH-like"/>
</dbReference>
<dbReference type="EMBL" id="FNDX01000002">
    <property type="protein sequence ID" value="SDH91964.1"/>
    <property type="molecule type" value="Genomic_DNA"/>
</dbReference>
<dbReference type="AlphaFoldDB" id="A0A1G8GC65"/>
<dbReference type="GO" id="GO:0043565">
    <property type="term" value="F:sequence-specific DNA binding"/>
    <property type="evidence" value="ECO:0007669"/>
    <property type="project" value="InterPro"/>
</dbReference>
<gene>
    <name evidence="5" type="ORF">SAMN05216192_10240</name>
</gene>
<dbReference type="OrthoDB" id="182534at2"/>
<keyword evidence="3" id="KW-0804">Transcription</keyword>
<dbReference type="SUPFAM" id="SSF51215">
    <property type="entry name" value="Regulatory protein AraC"/>
    <property type="match status" value="1"/>
</dbReference>
<evidence type="ECO:0000256" key="1">
    <source>
        <dbReference type="ARBA" id="ARBA00023015"/>
    </source>
</evidence>
<dbReference type="PANTHER" id="PTHR43280:SF28">
    <property type="entry name" value="HTH-TYPE TRANSCRIPTIONAL ACTIVATOR RHAS"/>
    <property type="match status" value="1"/>
</dbReference>
<dbReference type="STRING" id="1174501.SAMN05216192_10240"/>
<proteinExistence type="predicted"/>
<dbReference type="InterPro" id="IPR020449">
    <property type="entry name" value="Tscrpt_reg_AraC-type_HTH"/>
</dbReference>
<dbReference type="Gene3D" id="2.60.120.10">
    <property type="entry name" value="Jelly Rolls"/>
    <property type="match status" value="1"/>
</dbReference>
<feature type="domain" description="HTH araC/xylS-type" evidence="4">
    <location>
        <begin position="190"/>
        <end position="288"/>
    </location>
</feature>